<dbReference type="AlphaFoldDB" id="A0A2P5G0V2"/>
<evidence type="ECO:0000313" key="2">
    <source>
        <dbReference type="EMBL" id="POO03680.1"/>
    </source>
</evidence>
<evidence type="ECO:0000313" key="3">
    <source>
        <dbReference type="Proteomes" id="UP000237000"/>
    </source>
</evidence>
<feature type="compositionally biased region" description="Basic residues" evidence="1">
    <location>
        <begin position="90"/>
        <end position="101"/>
    </location>
</feature>
<name>A0A2P5G0V2_TREOI</name>
<feature type="region of interest" description="Disordered" evidence="1">
    <location>
        <begin position="78"/>
        <end position="155"/>
    </location>
</feature>
<keyword evidence="3" id="KW-1185">Reference proteome</keyword>
<feature type="compositionally biased region" description="Basic and acidic residues" evidence="1">
    <location>
        <begin position="80"/>
        <end position="89"/>
    </location>
</feature>
<organism evidence="2 3">
    <name type="scientific">Trema orientale</name>
    <name type="common">Charcoal tree</name>
    <name type="synonym">Celtis orientalis</name>
    <dbReference type="NCBI Taxonomy" id="63057"/>
    <lineage>
        <taxon>Eukaryota</taxon>
        <taxon>Viridiplantae</taxon>
        <taxon>Streptophyta</taxon>
        <taxon>Embryophyta</taxon>
        <taxon>Tracheophyta</taxon>
        <taxon>Spermatophyta</taxon>
        <taxon>Magnoliopsida</taxon>
        <taxon>eudicotyledons</taxon>
        <taxon>Gunneridae</taxon>
        <taxon>Pentapetalae</taxon>
        <taxon>rosids</taxon>
        <taxon>fabids</taxon>
        <taxon>Rosales</taxon>
        <taxon>Cannabaceae</taxon>
        <taxon>Trema</taxon>
    </lineage>
</organism>
<dbReference type="Proteomes" id="UP000237000">
    <property type="component" value="Unassembled WGS sequence"/>
</dbReference>
<dbReference type="InParanoid" id="A0A2P5G0V2"/>
<feature type="compositionally biased region" description="Pro residues" evidence="1">
    <location>
        <begin position="121"/>
        <end position="131"/>
    </location>
</feature>
<feature type="compositionally biased region" description="Basic and acidic residues" evidence="1">
    <location>
        <begin position="102"/>
        <end position="117"/>
    </location>
</feature>
<gene>
    <name evidence="2" type="ORF">TorRG33x02_008850</name>
</gene>
<protein>
    <submittedName>
        <fullName evidence="2">Uncharacterized protein</fullName>
    </submittedName>
</protein>
<comment type="caution">
    <text evidence="2">The sequence shown here is derived from an EMBL/GenBank/DDBJ whole genome shotgun (WGS) entry which is preliminary data.</text>
</comment>
<evidence type="ECO:0000256" key="1">
    <source>
        <dbReference type="SAM" id="MobiDB-lite"/>
    </source>
</evidence>
<feature type="compositionally biased region" description="Polar residues" evidence="1">
    <location>
        <begin position="141"/>
        <end position="155"/>
    </location>
</feature>
<dbReference type="EMBL" id="JXTC01000002">
    <property type="protein sequence ID" value="POO03680.1"/>
    <property type="molecule type" value="Genomic_DNA"/>
</dbReference>
<sequence>MDELFNLETVLAVDPKEHHYKGLLTNLSMASSRVERSLLEGIHLEVEGTFATVQEAMMPLLLSSSTGSPCSIVLGMTYSSHREERDCEHRSKKKSDHHRSHARDQDERPPVEDRPLVEDPPVAPRVFPPRVTPFSQPRPGTPTSSKRCTGSPLVQ</sequence>
<reference evidence="3" key="1">
    <citation type="submission" date="2016-06" db="EMBL/GenBank/DDBJ databases">
        <title>Parallel loss of symbiosis genes in relatives of nitrogen-fixing non-legume Parasponia.</title>
        <authorList>
            <person name="Van Velzen R."/>
            <person name="Holmer R."/>
            <person name="Bu F."/>
            <person name="Rutten L."/>
            <person name="Van Zeijl A."/>
            <person name="Liu W."/>
            <person name="Santuari L."/>
            <person name="Cao Q."/>
            <person name="Sharma T."/>
            <person name="Shen D."/>
            <person name="Roswanjaya Y."/>
            <person name="Wardhani T."/>
            <person name="Kalhor M.S."/>
            <person name="Jansen J."/>
            <person name="Van den Hoogen J."/>
            <person name="Gungor B."/>
            <person name="Hartog M."/>
            <person name="Hontelez J."/>
            <person name="Verver J."/>
            <person name="Yang W.-C."/>
            <person name="Schijlen E."/>
            <person name="Repin R."/>
            <person name="Schilthuizen M."/>
            <person name="Schranz E."/>
            <person name="Heidstra R."/>
            <person name="Miyata K."/>
            <person name="Fedorova E."/>
            <person name="Kohlen W."/>
            <person name="Bisseling T."/>
            <person name="Smit S."/>
            <person name="Geurts R."/>
        </authorList>
    </citation>
    <scope>NUCLEOTIDE SEQUENCE [LARGE SCALE GENOMIC DNA]</scope>
    <source>
        <strain evidence="3">cv. RG33-2</strain>
    </source>
</reference>
<proteinExistence type="predicted"/>
<accession>A0A2P5G0V2</accession>